<dbReference type="Gene3D" id="2.40.50.140">
    <property type="entry name" value="Nucleic acid-binding proteins"/>
    <property type="match status" value="1"/>
</dbReference>
<organism evidence="11 12">
    <name type="scientific">Thecamonas trahens ATCC 50062</name>
    <dbReference type="NCBI Taxonomy" id="461836"/>
    <lineage>
        <taxon>Eukaryota</taxon>
        <taxon>Apusozoa</taxon>
        <taxon>Apusomonadida</taxon>
        <taxon>Apusomonadidae</taxon>
        <taxon>Thecamonas</taxon>
    </lineage>
</organism>
<evidence type="ECO:0000313" key="12">
    <source>
        <dbReference type="Proteomes" id="UP000054408"/>
    </source>
</evidence>
<evidence type="ECO:0000256" key="7">
    <source>
        <dbReference type="ARBA" id="ARBA00022833"/>
    </source>
</evidence>
<dbReference type="GeneID" id="25561800"/>
<evidence type="ECO:0000256" key="8">
    <source>
        <dbReference type="ARBA" id="ARBA00023242"/>
    </source>
</evidence>
<name>A0A0L0DVA4_THETB</name>
<comment type="similarity">
    <text evidence="2">Belongs to the MCM10 family.</text>
</comment>
<dbReference type="GO" id="GO:0003697">
    <property type="term" value="F:single-stranded DNA binding"/>
    <property type="evidence" value="ECO:0007669"/>
    <property type="project" value="InterPro"/>
</dbReference>
<dbReference type="GO" id="GO:0006270">
    <property type="term" value="P:DNA replication initiation"/>
    <property type="evidence" value="ECO:0007669"/>
    <property type="project" value="InterPro"/>
</dbReference>
<evidence type="ECO:0000313" key="11">
    <source>
        <dbReference type="EMBL" id="KNC56077.1"/>
    </source>
</evidence>
<keyword evidence="5" id="KW-0479">Metal-binding</keyword>
<feature type="domain" description="Replication factor Mcm10 C-terminal" evidence="10">
    <location>
        <begin position="310"/>
        <end position="734"/>
    </location>
</feature>
<accession>A0A0L0DVA4</accession>
<dbReference type="EMBL" id="GL349440">
    <property type="protein sequence ID" value="KNC56077.1"/>
    <property type="molecule type" value="Genomic_DNA"/>
</dbReference>
<proteinExistence type="inferred from homology"/>
<keyword evidence="7" id="KW-0862">Zinc</keyword>
<dbReference type="PANTHER" id="PTHR13454:SF11">
    <property type="entry name" value="PROTEIN MCM10 HOMOLOG"/>
    <property type="match status" value="1"/>
</dbReference>
<dbReference type="PANTHER" id="PTHR13454">
    <property type="entry name" value="PROTEIN MCM10 HOMOLOG"/>
    <property type="match status" value="1"/>
</dbReference>
<sequence>MTEALATLSALLDSDSDSDTGSAAPGLAAFAGLASRKRKRTDEATGATSYGASFAESQRRLKRAKQDKLAKDAARAAAEAKGARSQVARKPAATFGLRTGARGGSGSSSGGAGVVEAGSGSKEAFSGLWLRNRVVSSEAMARHMAQRKYYPLGGLKDAVVCGDIPGEWVVIGVVASKSRVQVSGRGGKYVIWTLSDLAGVSLSLFVFGGAFEALYATPVGSVFALLNPKVLPSRERGKGLAISITGTDNVLMLGKSRDYAVCKSLTKAGAKCTNVINGSKTQYCEYHVMKEYNRVRSSRMEFNSGFGGKTKPDVASARRNLSVGTFQHRRVAAPRQSAKASPVATLRAKLAKAGRRKATVPSSADSRSLLRQIQRDMTKETTPGRPTRGKRQVLESKVAALADEDRAKFRAIAAARKEARNSSGPGASGKAVHINGHARIPGMRSEPIATNCEAIIGHGKAPVLGRGLHGSGSMSIPLAGLGNLQHARAIISTSADFAAKKAAALQRAAAHDEAVRRARERDEAKARHAAQAVNADRIRRAAALLKAKRERGDREPENAMPRLPRKSEVAARKAAAPAAPRSALAAAMGRRVDLKSTAGQAVLSAKSAHAADVAAAKKKERDARLDELEKRDNMVMQMAGIFEQECKAAKCAQCNKITLSVTKVCAAAGHTIKWITTTKRWFKCGQCRHRVTIINSRFPNRPCTKCGAAAFEKAPMYRGSTDPTNLHDAVRGVHAPISGNISYVG</sequence>
<gene>
    <name evidence="11" type="ORF">AMSG_02089</name>
</gene>
<evidence type="ECO:0000256" key="4">
    <source>
        <dbReference type="ARBA" id="ARBA00022705"/>
    </source>
</evidence>
<protein>
    <recommendedName>
        <fullName evidence="3">Protein MCM10 homolog</fullName>
    </recommendedName>
</protein>
<evidence type="ECO:0000256" key="1">
    <source>
        <dbReference type="ARBA" id="ARBA00004123"/>
    </source>
</evidence>
<feature type="region of interest" description="Disordered" evidence="9">
    <location>
        <begin position="548"/>
        <end position="568"/>
    </location>
</feature>
<evidence type="ECO:0000256" key="3">
    <source>
        <dbReference type="ARBA" id="ARBA00017770"/>
    </source>
</evidence>
<dbReference type="OMA" id="YKMPCKA"/>
<dbReference type="InterPro" id="IPR012340">
    <property type="entry name" value="NA-bd_OB-fold"/>
</dbReference>
<evidence type="ECO:0000259" key="10">
    <source>
        <dbReference type="SMART" id="SM01280"/>
    </source>
</evidence>
<dbReference type="InterPro" id="IPR015408">
    <property type="entry name" value="Znf_Mcm10/DnaG"/>
</dbReference>
<dbReference type="GO" id="GO:0003688">
    <property type="term" value="F:DNA replication origin binding"/>
    <property type="evidence" value="ECO:0007669"/>
    <property type="project" value="TreeGrafter"/>
</dbReference>
<keyword evidence="8" id="KW-0539">Nucleus</keyword>
<keyword evidence="12" id="KW-1185">Reference proteome</keyword>
<dbReference type="eggNOG" id="KOG3056">
    <property type="taxonomic scope" value="Eukaryota"/>
</dbReference>
<dbReference type="AlphaFoldDB" id="A0A0L0DVA4"/>
<feature type="compositionally biased region" description="Basic and acidic residues" evidence="9">
    <location>
        <begin position="64"/>
        <end position="74"/>
    </location>
</feature>
<dbReference type="Proteomes" id="UP000054408">
    <property type="component" value="Unassembled WGS sequence"/>
</dbReference>
<dbReference type="Pfam" id="PF22379">
    <property type="entry name" value="OB_MCM10"/>
    <property type="match status" value="1"/>
</dbReference>
<dbReference type="InterPro" id="IPR040184">
    <property type="entry name" value="Mcm10"/>
</dbReference>
<dbReference type="GO" id="GO:0008270">
    <property type="term" value="F:zinc ion binding"/>
    <property type="evidence" value="ECO:0007669"/>
    <property type="project" value="UniProtKB-KW"/>
</dbReference>
<dbReference type="Pfam" id="PF24863">
    <property type="entry name" value="zf-CCCH_Mcm10"/>
    <property type="match status" value="1"/>
</dbReference>
<evidence type="ECO:0000256" key="6">
    <source>
        <dbReference type="ARBA" id="ARBA00022771"/>
    </source>
</evidence>
<feature type="region of interest" description="Disordered" evidence="9">
    <location>
        <begin position="63"/>
        <end position="114"/>
    </location>
</feature>
<evidence type="ECO:0000256" key="5">
    <source>
        <dbReference type="ARBA" id="ARBA00022723"/>
    </source>
</evidence>
<dbReference type="GO" id="GO:0043596">
    <property type="term" value="C:nuclear replication fork"/>
    <property type="evidence" value="ECO:0007669"/>
    <property type="project" value="TreeGrafter"/>
</dbReference>
<feature type="region of interest" description="Disordered" evidence="9">
    <location>
        <begin position="30"/>
        <end position="51"/>
    </location>
</feature>
<feature type="compositionally biased region" description="Gly residues" evidence="9">
    <location>
        <begin position="101"/>
        <end position="113"/>
    </location>
</feature>
<dbReference type="STRING" id="461836.A0A0L0DVA4"/>
<dbReference type="InterPro" id="IPR055065">
    <property type="entry name" value="OB_MCM10"/>
</dbReference>
<dbReference type="InterPro" id="IPR015411">
    <property type="entry name" value="Rep_factor_Mcm10_C"/>
</dbReference>
<dbReference type="SMART" id="SM01280">
    <property type="entry name" value="Mcm10"/>
    <property type="match status" value="1"/>
</dbReference>
<feature type="compositionally biased region" description="Low complexity" evidence="9">
    <location>
        <begin position="75"/>
        <end position="84"/>
    </location>
</feature>
<dbReference type="Pfam" id="PF09329">
    <property type="entry name" value="zf-primase"/>
    <property type="match status" value="1"/>
</dbReference>
<keyword evidence="6" id="KW-0863">Zinc-finger</keyword>
<comment type="subcellular location">
    <subcellularLocation>
        <location evidence="1">Nucleus</location>
    </subcellularLocation>
</comment>
<dbReference type="RefSeq" id="XP_013761121.1">
    <property type="nucleotide sequence ID" value="XM_013905667.1"/>
</dbReference>
<dbReference type="OrthoDB" id="273123at2759"/>
<reference evidence="11 12" key="1">
    <citation type="submission" date="2010-05" db="EMBL/GenBank/DDBJ databases">
        <title>The Genome Sequence of Thecamonas trahens ATCC 50062.</title>
        <authorList>
            <consortium name="The Broad Institute Genome Sequencing Platform"/>
            <person name="Russ C."/>
            <person name="Cuomo C."/>
            <person name="Shea T."/>
            <person name="Young S.K."/>
            <person name="Zeng Q."/>
            <person name="Koehrsen M."/>
            <person name="Haas B."/>
            <person name="Borodovsky M."/>
            <person name="Guigo R."/>
            <person name="Alvarado L."/>
            <person name="Berlin A."/>
            <person name="Bochicchio J."/>
            <person name="Borenstein D."/>
            <person name="Chapman S."/>
            <person name="Chen Z."/>
            <person name="Freedman E."/>
            <person name="Gellesch M."/>
            <person name="Goldberg J."/>
            <person name="Griggs A."/>
            <person name="Gujja S."/>
            <person name="Heilman E."/>
            <person name="Heiman D."/>
            <person name="Hepburn T."/>
            <person name="Howarth C."/>
            <person name="Jen D."/>
            <person name="Larson L."/>
            <person name="Mehta T."/>
            <person name="Park D."/>
            <person name="Pearson M."/>
            <person name="Roberts A."/>
            <person name="Saif S."/>
            <person name="Shenoy N."/>
            <person name="Sisk P."/>
            <person name="Stolte C."/>
            <person name="Sykes S."/>
            <person name="Thomson T."/>
            <person name="Walk T."/>
            <person name="White J."/>
            <person name="Yandava C."/>
            <person name="Burger G."/>
            <person name="Gray M.W."/>
            <person name="Holland P.W.H."/>
            <person name="King N."/>
            <person name="Lang F.B.F."/>
            <person name="Roger A.J."/>
            <person name="Ruiz-Trillo I."/>
            <person name="Lander E."/>
            <person name="Nusbaum C."/>
        </authorList>
    </citation>
    <scope>NUCLEOTIDE SEQUENCE [LARGE SCALE GENOMIC DNA]</scope>
    <source>
        <strain evidence="11 12">ATCC 50062</strain>
    </source>
</reference>
<evidence type="ECO:0000256" key="9">
    <source>
        <dbReference type="SAM" id="MobiDB-lite"/>
    </source>
</evidence>
<keyword evidence="4" id="KW-0235">DNA replication</keyword>
<evidence type="ECO:0000256" key="2">
    <source>
        <dbReference type="ARBA" id="ARBA00009679"/>
    </source>
</evidence>